<feature type="transmembrane region" description="Helical" evidence="9">
    <location>
        <begin position="181"/>
        <end position="198"/>
    </location>
</feature>
<evidence type="ECO:0000256" key="3">
    <source>
        <dbReference type="ARBA" id="ARBA00022448"/>
    </source>
</evidence>
<evidence type="ECO:0000256" key="5">
    <source>
        <dbReference type="ARBA" id="ARBA00022692"/>
    </source>
</evidence>
<dbReference type="GO" id="GO:0005886">
    <property type="term" value="C:plasma membrane"/>
    <property type="evidence" value="ECO:0007669"/>
    <property type="project" value="UniProtKB-SubCell"/>
</dbReference>
<dbReference type="AlphaFoldDB" id="A0A2A6FRD2"/>
<evidence type="ECO:0000256" key="7">
    <source>
        <dbReference type="ARBA" id="ARBA00023136"/>
    </source>
</evidence>
<dbReference type="InterPro" id="IPR037185">
    <property type="entry name" value="EmrE-like"/>
</dbReference>
<dbReference type="InterPro" id="IPR004626">
    <property type="entry name" value="RarD"/>
</dbReference>
<dbReference type="SUPFAM" id="SSF103481">
    <property type="entry name" value="Multidrug resistance efflux transporter EmrE"/>
    <property type="match status" value="2"/>
</dbReference>
<dbReference type="InterPro" id="IPR000620">
    <property type="entry name" value="EamA_dom"/>
</dbReference>
<feature type="transmembrane region" description="Helical" evidence="9">
    <location>
        <begin position="210"/>
        <end position="232"/>
    </location>
</feature>
<protein>
    <submittedName>
        <fullName evidence="11">EamA family transporter</fullName>
    </submittedName>
</protein>
<sequence>MPRRRTQLPVASQPSSSGGESADSLGGVNSSLRPLTARSGIVFAAGAYGLWGFLPLYFIALVPSDPIEIVAWRVVFSLGFCAVLLTIMRTWQPFLTLLGSARTVALLSTGGLLICINWLTYVYATLTEHVVEAALGYFINPIMTILLGVILLRERLTLMQWVAVGISTAAVIVLTVGLGQLPWISLVLASSFALYSYVKNKVGSRIDSISSLTVETLSLTPVAIVVLGVFALSHRLTFGSVSVTNTLLMLGIGAVTAVPLLLFGSAARRLPLSRLGFIQYLAPLLQFIVGVVILHEPMPLERWIGFGLVWCAIIVLIVDIIRRTRVSRKPLPRVP</sequence>
<comment type="caution">
    <text evidence="11">The sequence shown here is derived from an EMBL/GenBank/DDBJ whole genome shotgun (WGS) entry which is preliminary data.</text>
</comment>
<evidence type="ECO:0000256" key="9">
    <source>
        <dbReference type="SAM" id="Phobius"/>
    </source>
</evidence>
<feature type="region of interest" description="Disordered" evidence="8">
    <location>
        <begin position="1"/>
        <end position="26"/>
    </location>
</feature>
<feature type="compositionally biased region" description="Polar residues" evidence="8">
    <location>
        <begin position="9"/>
        <end position="19"/>
    </location>
</feature>
<evidence type="ECO:0000313" key="12">
    <source>
        <dbReference type="Proteomes" id="UP000219994"/>
    </source>
</evidence>
<evidence type="ECO:0000256" key="4">
    <source>
        <dbReference type="ARBA" id="ARBA00022475"/>
    </source>
</evidence>
<keyword evidence="3" id="KW-0813">Transport</keyword>
<keyword evidence="6 9" id="KW-1133">Transmembrane helix</keyword>
<organism evidence="11 12">
    <name type="scientific">Candidatus Lumbricidiphila eiseniae</name>
    <dbReference type="NCBI Taxonomy" id="1969409"/>
    <lineage>
        <taxon>Bacteria</taxon>
        <taxon>Bacillati</taxon>
        <taxon>Actinomycetota</taxon>
        <taxon>Actinomycetes</taxon>
        <taxon>Micrococcales</taxon>
        <taxon>Microbacteriaceae</taxon>
        <taxon>Candidatus Lumbricidiphila</taxon>
    </lineage>
</organism>
<evidence type="ECO:0000256" key="2">
    <source>
        <dbReference type="ARBA" id="ARBA00007362"/>
    </source>
</evidence>
<accession>A0A2A6FRD2</accession>
<evidence type="ECO:0000256" key="1">
    <source>
        <dbReference type="ARBA" id="ARBA00004651"/>
    </source>
</evidence>
<dbReference type="Proteomes" id="UP000219994">
    <property type="component" value="Unassembled WGS sequence"/>
</dbReference>
<name>A0A2A6FRD2_9MICO</name>
<feature type="transmembrane region" description="Helical" evidence="9">
    <location>
        <begin position="69"/>
        <end position="91"/>
    </location>
</feature>
<feature type="domain" description="EamA" evidence="10">
    <location>
        <begin position="39"/>
        <end position="175"/>
    </location>
</feature>
<proteinExistence type="inferred from homology"/>
<dbReference type="EMBL" id="NAEP01000036">
    <property type="protein sequence ID" value="PDQ35279.1"/>
    <property type="molecule type" value="Genomic_DNA"/>
</dbReference>
<dbReference type="NCBIfam" id="TIGR00688">
    <property type="entry name" value="rarD"/>
    <property type="match status" value="1"/>
</dbReference>
<evidence type="ECO:0000259" key="10">
    <source>
        <dbReference type="Pfam" id="PF00892"/>
    </source>
</evidence>
<comment type="subcellular location">
    <subcellularLocation>
        <location evidence="1">Cell membrane</location>
        <topology evidence="1">Multi-pass membrane protein</topology>
    </subcellularLocation>
</comment>
<feature type="transmembrane region" description="Helical" evidence="9">
    <location>
        <begin position="275"/>
        <end position="294"/>
    </location>
</feature>
<dbReference type="PANTHER" id="PTHR22911">
    <property type="entry name" value="ACYL-MALONYL CONDENSING ENZYME-RELATED"/>
    <property type="match status" value="1"/>
</dbReference>
<feature type="transmembrane region" description="Helical" evidence="9">
    <location>
        <begin position="158"/>
        <end position="175"/>
    </location>
</feature>
<feature type="transmembrane region" description="Helical" evidence="9">
    <location>
        <begin position="300"/>
        <end position="321"/>
    </location>
</feature>
<feature type="domain" description="EamA" evidence="10">
    <location>
        <begin position="185"/>
        <end position="317"/>
    </location>
</feature>
<feature type="transmembrane region" description="Helical" evidence="9">
    <location>
        <begin position="238"/>
        <end position="263"/>
    </location>
</feature>
<dbReference type="Pfam" id="PF00892">
    <property type="entry name" value="EamA"/>
    <property type="match status" value="2"/>
</dbReference>
<feature type="transmembrane region" description="Helical" evidence="9">
    <location>
        <begin position="41"/>
        <end position="63"/>
    </location>
</feature>
<keyword evidence="5 9" id="KW-0812">Transmembrane</keyword>
<comment type="similarity">
    <text evidence="2">Belongs to the EamA transporter family.</text>
</comment>
<dbReference type="PANTHER" id="PTHR22911:SF137">
    <property type="entry name" value="SOLUTE CARRIER FAMILY 35 MEMBER G2-RELATED"/>
    <property type="match status" value="1"/>
</dbReference>
<reference evidence="12" key="1">
    <citation type="submission" date="2017-03" db="EMBL/GenBank/DDBJ databases">
        <authorList>
            <person name="Lund M.B."/>
        </authorList>
    </citation>
    <scope>NUCLEOTIDE SEQUENCE [LARGE SCALE GENOMIC DNA]</scope>
</reference>
<evidence type="ECO:0000313" key="11">
    <source>
        <dbReference type="EMBL" id="PDQ35279.1"/>
    </source>
</evidence>
<gene>
    <name evidence="11" type="ORF">B5766_06650</name>
</gene>
<feature type="transmembrane region" description="Helical" evidence="9">
    <location>
        <begin position="103"/>
        <end position="124"/>
    </location>
</feature>
<keyword evidence="7 9" id="KW-0472">Membrane</keyword>
<evidence type="ECO:0000256" key="6">
    <source>
        <dbReference type="ARBA" id="ARBA00022989"/>
    </source>
</evidence>
<feature type="transmembrane region" description="Helical" evidence="9">
    <location>
        <begin position="130"/>
        <end position="151"/>
    </location>
</feature>
<evidence type="ECO:0000256" key="8">
    <source>
        <dbReference type="SAM" id="MobiDB-lite"/>
    </source>
</evidence>
<keyword evidence="4" id="KW-1003">Cell membrane</keyword>